<evidence type="ECO:0000256" key="5">
    <source>
        <dbReference type="SAM" id="MobiDB-lite"/>
    </source>
</evidence>
<keyword evidence="9" id="KW-1185">Reference proteome</keyword>
<feature type="region of interest" description="Disordered" evidence="5">
    <location>
        <begin position="1337"/>
        <end position="1392"/>
    </location>
</feature>
<dbReference type="Pfam" id="PF07052">
    <property type="entry name" value="Hep_59"/>
    <property type="match status" value="1"/>
</dbReference>
<feature type="transmembrane region" description="Helical" evidence="6">
    <location>
        <begin position="597"/>
        <end position="615"/>
    </location>
</feature>
<dbReference type="GO" id="GO:0004674">
    <property type="term" value="F:protein serine/threonine kinase activity"/>
    <property type="evidence" value="ECO:0007669"/>
    <property type="project" value="UniProtKB-KW"/>
</dbReference>
<dbReference type="PROSITE" id="PS00107">
    <property type="entry name" value="PROTEIN_KINASE_ATP"/>
    <property type="match status" value="1"/>
</dbReference>
<feature type="region of interest" description="Disordered" evidence="5">
    <location>
        <begin position="1776"/>
        <end position="1813"/>
    </location>
</feature>
<feature type="compositionally biased region" description="Basic and acidic residues" evidence="5">
    <location>
        <begin position="1952"/>
        <end position="1965"/>
    </location>
</feature>
<evidence type="ECO:0000256" key="2">
    <source>
        <dbReference type="ARBA" id="ARBA00022741"/>
    </source>
</evidence>
<feature type="compositionally biased region" description="Acidic residues" evidence="5">
    <location>
        <begin position="1803"/>
        <end position="1813"/>
    </location>
</feature>
<sequence>MGAQAFLDAYHAASNASRGDARVSLHRFDFSPDRSVYELWLTPDGAPDIVPLYNGADLGGFIDDGLFLDISDIWEEADLNSDMLESARRFASGPDGTRYGVPSMGTTSLCVYHRPTFYALGLSPPTTWSAFLDMCDTISISGRGCLGIDLPYLPPGVILDYLFIRMHGNEFYDAFLAANISFTDPRILSSLSAFGELIHRSAFVVDLSSVPLRLWDASGLSSGRIAVYCGFESVASVAVANGLAEDDLDAFAFPAIYDGPGATVSPGPATDGGLGTYMAFGIPTRSLFPDTAKNVLRYMAKRSVQEALISTHAGTIPAHYSLRNAIAANRTRIAFEVMAASSNAYGRSAMTGFGYGELVTEWQDFMFALHVISSQAQADALVSARIPVLEAIRQAEVLRRATIPTITPSTGSYTGPITVSLTRLNTGATIYYTIDGSVPSEASLVYTGPIALLRPGQHVVQAFAIRDDLRRSDTATATYDIVTPVEVADSNAALLLAIVLPLVVVCCIGLISIGFVIYRRKAVTYKLQSDSDLVINPRELLVGQVVGEGSYGTVYAGRWRATPVAVKRTRTADMNARQLREFIDESSMLMRLRHPNVVIFMGVTLEPPAIVTEFMSRGSMYAVLHAPDLFLDPSIVLKWAHAITMGLQYLSHAGVIHGDFKSLNVLFDSSWVPKLCDFGMSSVKKDARRAAALAGTIKPDATDDDDITSDTPDSAPRVRFNNRVSAAEFDDAGSPAALDSWAFALHSSHYTFGLRTKDGLLGQNIGTLFWTAPEVLVQGAAALSSASDAYSLALTLWELATRGDLYPGENPLAVALEVVHGRRPDLDDVPLALAQLKPIIEALWLPNPNERPTLDEASAVLGTLYSPQAVVYPNTSAAPSGTVGIIRIMARAALAALVSDTYNAAARIRAFHNHAPTLARRGGGSIIDWGLGWISVACYKPAQVVDVVTHFSRIENETHSLSMAATFGPIVSSTDGLGHVSLSGPVITDLARLWVFLFGAAGSGFEPLLSVTFPLCASWEHHLPGGVFFHSDLASELLGMSSVALFQLELPTTHVAPDTDLVVYQYQRLGDVVVTRNSLPAEPADRMSPRAMSRRARAAAKTQASAVASKSALVDGSSSTPRLDVANPVAADGHGTNAAPSPMQSAPSAASRLTSTASATSTPPPPRVAELPSSCDTWRPSAPDKNKDVEDGHEQQEEDDGTAPNASAKSRSKSKSHRKLRRKSRRSRTSRSSRRRKRHRNGRRKSKRSEQAHASSTLSLSSSSSTSLSLSSSSTTSSTSTSPTATSSRSDALVLQAITSSSSSSPSGVVVDHVALPPPREVRRQASAEEYPVMLAAAKPTQDGNSEAQTEPVSSRTPTGTTAVRTKAKAKAPDAERKPAGRDKKAGASARAPAEIAPLEEDIIPEMGLSMSLCGESRVLAEWLVPGAVLRRHVETSCHTWLGSYANVHRATLDGVPVVIKVLLRQEFRPAELLRVAILAARAARAASSRLVGPKQACFCRPNIALVFRYYPGLSLRNAVNIDTGSRMLTAAETRLAMVGLAKSLHELHTRFGAGHGSLRPSNILLVRPQGRVIDAHLVDYGLQGIRASMGTMTLVPAIAYMSPEDLAGVPGTRKGDIFVLGSILYEVITARPAFSGTNALEVGYHIASGHRPPIDAAVIPSPLLRDIINSCWHADELSRPTINVIASQLSSTTPSDFKRSNSGGLAAFASGVVAGSAGGDEAEYGLVGGAGGSEADKELRRKLKMRKVADEAGLTSQFTTESTEVVDSLMHKHVEEEMRKRKEAERGGASTAGAGGQGGEGNDGEGPADDDDIYAVPETLRIQEKDNVLTAIVKGAKRRKGFGLVGADTADKDELASKLSLTNIVEVDLPAEHLLRNVQATADARKDMLAKVKAERWAWRKRRGGVEVADTPGAANRAAGYRRYRSYTEFGDKPRKGADRGQVGGRAPRPRPNDPRQEAWDKFRAGGASDEAFAANYRKYNMRR</sequence>
<proteinExistence type="predicted"/>
<dbReference type="InterPro" id="IPR006059">
    <property type="entry name" value="SBP"/>
</dbReference>
<accession>A0A0L0DTW0</accession>
<organism evidence="8 9">
    <name type="scientific">Thecamonas trahens ATCC 50062</name>
    <dbReference type="NCBI Taxonomy" id="461836"/>
    <lineage>
        <taxon>Eukaryota</taxon>
        <taxon>Apusozoa</taxon>
        <taxon>Apusomonadida</taxon>
        <taxon>Apusomonadidae</taxon>
        <taxon>Thecamonas</taxon>
    </lineage>
</organism>
<keyword evidence="3 4" id="KW-0067">ATP-binding</keyword>
<dbReference type="InterPro" id="IPR051681">
    <property type="entry name" value="Ser/Thr_Kinases-Pseudokinases"/>
</dbReference>
<feature type="compositionally biased region" description="Basic and acidic residues" evidence="5">
    <location>
        <begin position="1371"/>
        <end position="1386"/>
    </location>
</feature>
<dbReference type="InterPro" id="IPR001245">
    <property type="entry name" value="Ser-Thr/Tyr_kinase_cat_dom"/>
</dbReference>
<dbReference type="GeneID" id="25568767"/>
<evidence type="ECO:0000313" key="8">
    <source>
        <dbReference type="EMBL" id="KNC54913.1"/>
    </source>
</evidence>
<feature type="domain" description="Protein kinase" evidence="7">
    <location>
        <begin position="540"/>
        <end position="864"/>
    </location>
</feature>
<evidence type="ECO:0000313" key="9">
    <source>
        <dbReference type="Proteomes" id="UP000054408"/>
    </source>
</evidence>
<evidence type="ECO:0000256" key="6">
    <source>
        <dbReference type="SAM" id="Phobius"/>
    </source>
</evidence>
<dbReference type="InterPro" id="IPR000719">
    <property type="entry name" value="Prot_kinase_dom"/>
</dbReference>
<dbReference type="Pfam" id="PF07714">
    <property type="entry name" value="PK_Tyr_Ser-Thr"/>
    <property type="match status" value="2"/>
</dbReference>
<reference evidence="8 9" key="1">
    <citation type="submission" date="2010-05" db="EMBL/GenBank/DDBJ databases">
        <title>The Genome Sequence of Thecamonas trahens ATCC 50062.</title>
        <authorList>
            <consortium name="The Broad Institute Genome Sequencing Platform"/>
            <person name="Russ C."/>
            <person name="Cuomo C."/>
            <person name="Shea T."/>
            <person name="Young S.K."/>
            <person name="Zeng Q."/>
            <person name="Koehrsen M."/>
            <person name="Haas B."/>
            <person name="Borodovsky M."/>
            <person name="Guigo R."/>
            <person name="Alvarado L."/>
            <person name="Berlin A."/>
            <person name="Bochicchio J."/>
            <person name="Borenstein D."/>
            <person name="Chapman S."/>
            <person name="Chen Z."/>
            <person name="Freedman E."/>
            <person name="Gellesch M."/>
            <person name="Goldberg J."/>
            <person name="Griggs A."/>
            <person name="Gujja S."/>
            <person name="Heilman E."/>
            <person name="Heiman D."/>
            <person name="Hepburn T."/>
            <person name="Howarth C."/>
            <person name="Jen D."/>
            <person name="Larson L."/>
            <person name="Mehta T."/>
            <person name="Park D."/>
            <person name="Pearson M."/>
            <person name="Roberts A."/>
            <person name="Saif S."/>
            <person name="Shenoy N."/>
            <person name="Sisk P."/>
            <person name="Stolte C."/>
            <person name="Sykes S."/>
            <person name="Thomson T."/>
            <person name="Walk T."/>
            <person name="White J."/>
            <person name="Yandava C."/>
            <person name="Burger G."/>
            <person name="Gray M.W."/>
            <person name="Holland P.W.H."/>
            <person name="King N."/>
            <person name="Lang F.B.F."/>
            <person name="Roger A.J."/>
            <person name="Ruiz-Trillo I."/>
            <person name="Lander E."/>
            <person name="Nusbaum C."/>
        </authorList>
    </citation>
    <scope>NUCLEOTIDE SEQUENCE [LARGE SCALE GENOMIC DNA]</scope>
    <source>
        <strain evidence="8 9">ATCC 50062</strain>
    </source>
</reference>
<evidence type="ECO:0000256" key="4">
    <source>
        <dbReference type="PROSITE-ProRule" id="PRU10141"/>
    </source>
</evidence>
<feature type="compositionally biased region" description="Basic and acidic residues" evidence="5">
    <location>
        <begin position="1182"/>
        <end position="1195"/>
    </location>
</feature>
<keyword evidence="2 4" id="KW-0547">Nucleotide-binding</keyword>
<feature type="transmembrane region" description="Helical" evidence="6">
    <location>
        <begin position="492"/>
        <end position="518"/>
    </location>
</feature>
<dbReference type="Pfam" id="PF01547">
    <property type="entry name" value="SBP_bac_1"/>
    <property type="match status" value="1"/>
</dbReference>
<feature type="domain" description="Protein kinase" evidence="7">
    <location>
        <begin position="1434"/>
        <end position="1694"/>
    </location>
</feature>
<keyword evidence="6" id="KW-0812">Transmembrane</keyword>
<dbReference type="Pfam" id="PF00069">
    <property type="entry name" value="Pkinase"/>
    <property type="match status" value="1"/>
</dbReference>
<feature type="region of interest" description="Disordered" evidence="5">
    <location>
        <begin position="1080"/>
        <end position="1290"/>
    </location>
</feature>
<keyword evidence="1" id="KW-0723">Serine/threonine-protein kinase</keyword>
<dbReference type="Gene3D" id="3.40.190.10">
    <property type="entry name" value="Periplasmic binding protein-like II"/>
    <property type="match status" value="2"/>
</dbReference>
<feature type="compositionally biased region" description="Low complexity" evidence="5">
    <location>
        <begin position="1138"/>
        <end position="1161"/>
    </location>
</feature>
<dbReference type="SUPFAM" id="SSF56112">
    <property type="entry name" value="Protein kinase-like (PK-like)"/>
    <property type="match status" value="2"/>
</dbReference>
<feature type="compositionally biased region" description="Basic and acidic residues" evidence="5">
    <location>
        <begin position="1776"/>
        <end position="1787"/>
    </location>
</feature>
<evidence type="ECO:0000256" key="3">
    <source>
        <dbReference type="ARBA" id="ARBA00022840"/>
    </source>
</evidence>
<dbReference type="PROSITE" id="PS50011">
    <property type="entry name" value="PROTEIN_KINASE_DOM"/>
    <property type="match status" value="2"/>
</dbReference>
<dbReference type="PANTHER" id="PTHR44329:SF298">
    <property type="entry name" value="MIXED LINEAGE KINASE DOMAIN-LIKE PROTEIN"/>
    <property type="match status" value="1"/>
</dbReference>
<dbReference type="InterPro" id="IPR017441">
    <property type="entry name" value="Protein_kinase_ATP_BS"/>
</dbReference>
<evidence type="ECO:0000256" key="1">
    <source>
        <dbReference type="ARBA" id="ARBA00022527"/>
    </source>
</evidence>
<dbReference type="GO" id="GO:0005524">
    <property type="term" value="F:ATP binding"/>
    <property type="evidence" value="ECO:0007669"/>
    <property type="project" value="UniProtKB-UniRule"/>
</dbReference>
<dbReference type="EMBL" id="GL349492">
    <property type="protein sequence ID" value="KNC54913.1"/>
    <property type="molecule type" value="Genomic_DNA"/>
</dbReference>
<dbReference type="InterPro" id="IPR059177">
    <property type="entry name" value="GH29D-like_dom"/>
</dbReference>
<dbReference type="Pfam" id="PF13290">
    <property type="entry name" value="CHB_HEX_C_1"/>
    <property type="match status" value="1"/>
</dbReference>
<dbReference type="PANTHER" id="PTHR44329">
    <property type="entry name" value="SERINE/THREONINE-PROTEIN KINASE TNNI3K-RELATED"/>
    <property type="match status" value="1"/>
</dbReference>
<feature type="compositionally biased region" description="Polar residues" evidence="5">
    <location>
        <begin position="1342"/>
        <end position="1358"/>
    </location>
</feature>
<dbReference type="Gene3D" id="1.10.510.10">
    <property type="entry name" value="Transferase(Phosphotransferase) domain 1"/>
    <property type="match status" value="2"/>
</dbReference>
<dbReference type="Gene3D" id="3.30.200.20">
    <property type="entry name" value="Phosphorylase Kinase, domain 1"/>
    <property type="match status" value="1"/>
</dbReference>
<gene>
    <name evidence="8" type="ORF">AMSG_10572</name>
</gene>
<dbReference type="InterPro" id="IPR010756">
    <property type="entry name" value="Tls1-like"/>
</dbReference>
<keyword evidence="1" id="KW-0418">Kinase</keyword>
<feature type="compositionally biased region" description="Basic and acidic residues" evidence="5">
    <location>
        <begin position="1931"/>
        <end position="1940"/>
    </location>
</feature>
<dbReference type="STRING" id="461836.A0A0L0DTW0"/>
<feature type="compositionally biased region" description="Low complexity" evidence="5">
    <location>
        <begin position="1099"/>
        <end position="1112"/>
    </location>
</feature>
<feature type="region of interest" description="Disordered" evidence="5">
    <location>
        <begin position="1930"/>
        <end position="1966"/>
    </location>
</feature>
<feature type="binding site" evidence="4">
    <location>
        <position position="567"/>
    </location>
    <ligand>
        <name>ATP</name>
        <dbReference type="ChEBI" id="CHEBI:30616"/>
    </ligand>
</feature>
<keyword evidence="6" id="KW-1133">Transmembrane helix</keyword>
<feature type="compositionally biased region" description="Basic residues" evidence="5">
    <location>
        <begin position="1210"/>
        <end position="1247"/>
    </location>
</feature>
<dbReference type="eggNOG" id="KOG0192">
    <property type="taxonomic scope" value="Eukaryota"/>
</dbReference>
<dbReference type="InterPro" id="IPR011009">
    <property type="entry name" value="Kinase-like_dom_sf"/>
</dbReference>
<dbReference type="InterPro" id="IPR008271">
    <property type="entry name" value="Ser/Thr_kinase_AS"/>
</dbReference>
<keyword evidence="6" id="KW-0472">Membrane</keyword>
<dbReference type="PROSITE" id="PS00108">
    <property type="entry name" value="PROTEIN_KINASE_ST"/>
    <property type="match status" value="1"/>
</dbReference>
<evidence type="ECO:0000259" key="7">
    <source>
        <dbReference type="PROSITE" id="PS50011"/>
    </source>
</evidence>
<feature type="compositionally biased region" description="Low complexity" evidence="5">
    <location>
        <begin position="1255"/>
        <end position="1290"/>
    </location>
</feature>
<name>A0A0L0DTW0_THETB</name>
<dbReference type="RefSeq" id="XP_013753503.1">
    <property type="nucleotide sequence ID" value="XM_013898049.1"/>
</dbReference>
<dbReference type="Proteomes" id="UP000054408">
    <property type="component" value="Unassembled WGS sequence"/>
</dbReference>
<keyword evidence="1" id="KW-0808">Transferase</keyword>
<protein>
    <recommendedName>
        <fullName evidence="7">Protein kinase domain-containing protein</fullName>
    </recommendedName>
</protein>
<dbReference type="SUPFAM" id="SSF53850">
    <property type="entry name" value="Periplasmic binding protein-like II"/>
    <property type="match status" value="1"/>
</dbReference>